<feature type="region of interest" description="Disordered" evidence="1">
    <location>
        <begin position="1225"/>
        <end position="1388"/>
    </location>
</feature>
<feature type="region of interest" description="Disordered" evidence="1">
    <location>
        <begin position="551"/>
        <end position="720"/>
    </location>
</feature>
<feature type="region of interest" description="Disordered" evidence="1">
    <location>
        <begin position="1618"/>
        <end position="1669"/>
    </location>
</feature>
<feature type="compositionally biased region" description="Basic and acidic residues" evidence="1">
    <location>
        <begin position="1496"/>
        <end position="1519"/>
    </location>
</feature>
<feature type="compositionally biased region" description="Low complexity" evidence="1">
    <location>
        <begin position="570"/>
        <end position="580"/>
    </location>
</feature>
<evidence type="ECO:0000313" key="3">
    <source>
        <dbReference type="Proteomes" id="UP000053890"/>
    </source>
</evidence>
<dbReference type="PANTHER" id="PTHR33472">
    <property type="entry name" value="OS01G0106600 PROTEIN"/>
    <property type="match status" value="1"/>
</dbReference>
<name>A0A0P9F776_RHOGW</name>
<feature type="compositionally biased region" description="Low complexity" evidence="1">
    <location>
        <begin position="1371"/>
        <end position="1388"/>
    </location>
</feature>
<feature type="compositionally biased region" description="Basic residues" evidence="1">
    <location>
        <begin position="1050"/>
        <end position="1060"/>
    </location>
</feature>
<dbReference type="RefSeq" id="XP_018267576.1">
    <property type="nucleotide sequence ID" value="XM_018418412.1"/>
</dbReference>
<feature type="region of interest" description="Disordered" evidence="1">
    <location>
        <begin position="1438"/>
        <end position="1596"/>
    </location>
</feature>
<feature type="compositionally biased region" description="Pro residues" evidence="1">
    <location>
        <begin position="558"/>
        <end position="569"/>
    </location>
</feature>
<feature type="compositionally biased region" description="Low complexity" evidence="1">
    <location>
        <begin position="1438"/>
        <end position="1449"/>
    </location>
</feature>
<dbReference type="PANTHER" id="PTHR33472:SF28">
    <property type="entry name" value="BROMO AND FHA DOMAIN-CONTAINING PROTEIN DDB_G0267958"/>
    <property type="match status" value="1"/>
</dbReference>
<feature type="compositionally biased region" description="Low complexity" evidence="1">
    <location>
        <begin position="1544"/>
        <end position="1560"/>
    </location>
</feature>
<feature type="region of interest" description="Disordered" evidence="1">
    <location>
        <begin position="1"/>
        <end position="41"/>
    </location>
</feature>
<feature type="compositionally biased region" description="Pro residues" evidence="1">
    <location>
        <begin position="1310"/>
        <end position="1321"/>
    </location>
</feature>
<feature type="compositionally biased region" description="Acidic residues" evidence="1">
    <location>
        <begin position="938"/>
        <end position="949"/>
    </location>
</feature>
<feature type="compositionally biased region" description="Basic and acidic residues" evidence="1">
    <location>
        <begin position="878"/>
        <end position="903"/>
    </location>
</feature>
<dbReference type="GeneID" id="28978859"/>
<proteinExistence type="predicted"/>
<dbReference type="Proteomes" id="UP000053890">
    <property type="component" value="Unassembled WGS sequence"/>
</dbReference>
<feature type="compositionally biased region" description="Gly residues" evidence="1">
    <location>
        <begin position="1629"/>
        <end position="1638"/>
    </location>
</feature>
<feature type="region of interest" description="Disordered" evidence="1">
    <location>
        <begin position="878"/>
        <end position="1187"/>
    </location>
</feature>
<organism evidence="2 3">
    <name type="scientific">Rhodotorula graminis (strain WP1)</name>
    <dbReference type="NCBI Taxonomy" id="578459"/>
    <lineage>
        <taxon>Eukaryota</taxon>
        <taxon>Fungi</taxon>
        <taxon>Dikarya</taxon>
        <taxon>Basidiomycota</taxon>
        <taxon>Pucciniomycotina</taxon>
        <taxon>Microbotryomycetes</taxon>
        <taxon>Sporidiobolales</taxon>
        <taxon>Sporidiobolaceae</taxon>
        <taxon>Rhodotorula</taxon>
    </lineage>
</organism>
<reference evidence="2 3" key="1">
    <citation type="journal article" date="2015" name="Front. Microbiol.">
        <title>Genome sequence of the plant growth promoting endophytic yeast Rhodotorula graminis WP1.</title>
        <authorList>
            <person name="Firrincieli A."/>
            <person name="Otillar R."/>
            <person name="Salamov A."/>
            <person name="Schmutz J."/>
            <person name="Khan Z."/>
            <person name="Redman R.S."/>
            <person name="Fleck N.D."/>
            <person name="Lindquist E."/>
            <person name="Grigoriev I.V."/>
            <person name="Doty S.L."/>
        </authorList>
    </citation>
    <scope>NUCLEOTIDE SEQUENCE [LARGE SCALE GENOMIC DNA]</scope>
    <source>
        <strain evidence="2 3">WP1</strain>
    </source>
</reference>
<feature type="compositionally biased region" description="Low complexity" evidence="1">
    <location>
        <begin position="782"/>
        <end position="794"/>
    </location>
</feature>
<feature type="compositionally biased region" description="Basic and acidic residues" evidence="1">
    <location>
        <begin position="677"/>
        <end position="690"/>
    </location>
</feature>
<feature type="compositionally biased region" description="Basic and acidic residues" evidence="1">
    <location>
        <begin position="1108"/>
        <end position="1157"/>
    </location>
</feature>
<feature type="compositionally biased region" description="Low complexity" evidence="1">
    <location>
        <begin position="1458"/>
        <end position="1476"/>
    </location>
</feature>
<gene>
    <name evidence="2" type="ORF">RHOBADRAFT_56566</name>
</gene>
<dbReference type="OrthoDB" id="2528845at2759"/>
<accession>A0A0P9F776</accession>
<keyword evidence="3" id="KW-1185">Reference proteome</keyword>
<feature type="compositionally biased region" description="Acidic residues" evidence="1">
    <location>
        <begin position="1066"/>
        <end position="1076"/>
    </location>
</feature>
<feature type="compositionally biased region" description="Low complexity" evidence="1">
    <location>
        <begin position="838"/>
        <end position="857"/>
    </location>
</feature>
<feature type="compositionally biased region" description="Low complexity" evidence="1">
    <location>
        <begin position="1643"/>
        <end position="1662"/>
    </location>
</feature>
<dbReference type="EMBL" id="KQ474093">
    <property type="protein sequence ID" value="KPV71527.1"/>
    <property type="molecule type" value="Genomic_DNA"/>
</dbReference>
<evidence type="ECO:0000313" key="2">
    <source>
        <dbReference type="EMBL" id="KPV71527.1"/>
    </source>
</evidence>
<feature type="region of interest" description="Disordered" evidence="1">
    <location>
        <begin position="744"/>
        <end position="866"/>
    </location>
</feature>
<protein>
    <submittedName>
        <fullName evidence="2">Uncharacterized protein</fullName>
    </submittedName>
</protein>
<evidence type="ECO:0000256" key="1">
    <source>
        <dbReference type="SAM" id="MobiDB-lite"/>
    </source>
</evidence>
<feature type="compositionally biased region" description="Low complexity" evidence="1">
    <location>
        <begin position="30"/>
        <end position="40"/>
    </location>
</feature>
<dbReference type="STRING" id="578459.A0A0P9F776"/>
<dbReference type="OMA" id="CAFRMAP"/>
<sequence>MQAQAPSRAPLKALLAIRARLSPPPPPLAPDSAAPPRSALDTATAGLHTWLGDLAALDGQPPDADSDLAALVREKHLSYKVPSGAEKEKGAGPDGTKAVAMLDAMRDLVTWLLDRVLDKGEKDKVARGWDEVLVAVLLGIERHLRDNDFDDGRTPDEVLKCRKLFYNRLYKPLLRVVFPTLNATAPAGLVLVTGQTVDAASSSRTVPRWAKYAALATLAASMSKNKYAKSTLRALLPPDYLAAIFQSGADSHLSHLALEVAFRIAPPAPKPKSREATAAAADKAQAEERKTFVVALFPPSRFGYDCVKLQKRFDELTVVDWFEQTSRLLQEIADGHIKRAQPFRVLSLDYNGYPLLDRPHDSQRPSSAVPDKPDLDEIADGFYESNMLWFGRHELAIDLHEPPEMVERHKEERRRLGIESTAAGEDEGDGYEVEKERAVVELSAVHAVHVDDLGTDLELMRVMFIIADSSPLKLGNRAHPSEATHIGTARMGETESQAPGIGIFHKLVVVIPTLGNNLGVFKKAIEERGSIYKMLRPTMLRYPMRVPVLPPVDDRAPPKPAPTAAPPKPVALKPVALKPATSKVVAPKRPAPDPFAAAAADKRKSGGADVANVSAVDRTPRKSSQAGPVVAEPSPPPLAVDSEGTSQEGEARRRRKEVAQLADLAVGSSPVQAGPLREGEGKGKEGRAEDAMELDQEFGGGRDEDEDEEMEETAHTDSIVEESVELYGPSHKKAVVPVLTSKPSTALAKRALRRTASDLTDPDSAGRNSASLEVGKPRVGHAAASTSAATSTTSKKVVADKPAPTPSTAAPAGQPEFKVPAKKVARAQRTPAGAIVSAHAPASKKVVPAAVEAASVPQNESAPTHLVEKVVVAARVVARHEDDGEREPASKDDESARAADGKSRPRRAAASKAEAKFKGSKRRRADDDAETSDASAADADDDGDDDNVDEAIKKKAPARGKKAVKDSAAAPPPATKRSKKTPAPAPEPDSPLTSEPATDYDDEGPLHASLSTTRRSEPTAKKYGRQPKAAAPAAKMRKAATSRAKVTSPVKKRQSKKRVVEKKDDEQESEGDEKDEETPRSRTTRSRGAAKKKKVVVQSPHASAAEDVSPRKKGDKRVSDDIPPPRDLDADELKRVKEFEALKKPRSSEGAQKEKAVRSFSQLVSRDRIRTPPDEVMPEAEPLGGVGSEHRAAHIEGEDDSFDPGFFPDDLALVPALDALAPCPPHAQNLLGVADHGNAPPRRREASPSPFLDPAKDETFVERAVPAAKERPAILVPDSPPQAAAAAAKARAVTAPALSSPHPQRHPQQPQHPPPRPPKPVVDPVATSPAHEPMQVDSPAGPHGADDSGVHFAPPLGERSAGKTPHGVQHAVPSAAAASTTAARAGPSATVTRAGLGALPSGLKFSGLGHAAPTAPNGAPTTASRAFEPATTAAVAVAGPSSARPASAFTFSPPRTFTRPNVAPTRPAATTAARTPWSWARPEVDQATQVGASLETGHDAPHQHEPQREPRSPHKEHAYLDAASLRAKVGPPPPPPQLVRRPFEAAPRAAPAASRRFVPATSAASYGRSAPAVHSAQSSASRSTARDRSSFSLPAYRPLGPSHAPLHVAHYQARASLLGPSTSTPRRAAGGGAGGGGAAVPSPARAQKQQARAQQQPQQQEGGEADGAWEDDDETLLRFSEEFGRALVDKQRERRERRRAVVEAGMRRHNAIVGQYVDEVKAEALSLASLVADRAAHHASQCAPEHATTRAIKDVGDKAREIMRWVEEAAAELGDE</sequence>
<feature type="compositionally biased region" description="Basic residues" evidence="1">
    <location>
        <begin position="1082"/>
        <end position="1095"/>
    </location>
</feature>
<feature type="compositionally biased region" description="Low complexity" evidence="1">
    <location>
        <begin position="1283"/>
        <end position="1297"/>
    </location>
</feature>